<accession>A0A0S4NC93</accession>
<evidence type="ECO:0000259" key="4">
    <source>
        <dbReference type="Pfam" id="PF18962"/>
    </source>
</evidence>
<dbReference type="Proteomes" id="UP000182200">
    <property type="component" value="Unassembled WGS sequence"/>
</dbReference>
<dbReference type="Gene3D" id="3.20.20.80">
    <property type="entry name" value="Glycosidases"/>
    <property type="match status" value="1"/>
</dbReference>
<evidence type="ECO:0000313" key="9">
    <source>
        <dbReference type="Proteomes" id="UP000182200"/>
    </source>
</evidence>
<evidence type="ECO:0000313" key="8">
    <source>
        <dbReference type="Proteomes" id="UP000182011"/>
    </source>
</evidence>
<dbReference type="AlphaFoldDB" id="A0A0P1LQM7"/>
<dbReference type="SUPFAM" id="SSF51445">
    <property type="entry name" value="(Trans)glycosidases"/>
    <property type="match status" value="1"/>
</dbReference>
<feature type="domain" description="Glycosyl hydrolase-like 10" evidence="3">
    <location>
        <begin position="25"/>
        <end position="306"/>
    </location>
</feature>
<keyword evidence="1 2" id="KW-0732">Signal</keyword>
<dbReference type="Pfam" id="PF18962">
    <property type="entry name" value="Por_Secre_tail"/>
    <property type="match status" value="1"/>
</dbReference>
<organism evidence="7 8">
    <name type="scientific">Candidatus Kryptonium thompsonii</name>
    <dbReference type="NCBI Taxonomy" id="1633631"/>
    <lineage>
        <taxon>Bacteria</taxon>
        <taxon>Pseudomonadati</taxon>
        <taxon>Candidatus Kryptoniota</taxon>
        <taxon>Candidatus Kryptonium</taxon>
    </lineage>
</organism>
<evidence type="ECO:0000256" key="2">
    <source>
        <dbReference type="SAM" id="SignalP"/>
    </source>
</evidence>
<accession>A0A0P1LQM7</accession>
<sequence>MTTKIKFLLASLILTFNLFSQNSEHRGVWYVPRDGNAYKTKPKIAADMDSIAKNNFNAVYVLVWARGYPLFKSEVFYRETGLYTDPQLGDRDLLQEMIAEAHRAGLEVYAWFEYGFIGGWGGYLPGNSGKGKIFDAHPEWLAKRNDGTDAGSSEDQITQSFYWMAHANPNVQNFLIQLILEMVKKYDLDGFELDRIRYPDPNCGYDSVTVEIYKQEHNETPPPYDYNNSEWKNWRIQKLNQFAKAVYDSVKFYRSDMRLTNAVGVSPDWAKSEKLQDWVTWINNGWLDYVEPMNYRNTASQFIGECVNIFGKVRDKNKILFGISSQNVPTSEFLKMIQYVRQQNLKGFVVWYYGSLSDHLDSLKTLLNTKVPVPDRPENWRIPAIIVDDADTNNVFYSNGWVNQSAYTHWGNRYLATQSNSEWIEYYADIPEDAYYELYAFVVRSTSKNAVYYVYDSSGVERKFTVDQTNQYIYDGWYKIGDFYFKKGRKKILKITSENLNTPGFMTADAVMLILNRRLTPLITSIKDGKSELIPKNFEINVYPNPFNSTTNISISLPFDSFLKVDIYNVLGQNLSNLASGKFPAGKHTFTFSPEAFASGIYFIKTVIKSEQMPEVYTASKKLILLK</sequence>
<dbReference type="InterPro" id="IPR026444">
    <property type="entry name" value="Secre_tail"/>
</dbReference>
<dbReference type="Pfam" id="PF25275">
    <property type="entry name" value="Golvesin_C"/>
    <property type="match status" value="1"/>
</dbReference>
<dbReference type="PANTHER" id="PTHR43405">
    <property type="entry name" value="GLYCOSYL HYDROLASE DIGH"/>
    <property type="match status" value="1"/>
</dbReference>
<feature type="domain" description="Golvesin/Xly CBD-like" evidence="5">
    <location>
        <begin position="385"/>
        <end position="513"/>
    </location>
</feature>
<dbReference type="InterPro" id="IPR052177">
    <property type="entry name" value="Divisome_Glycosyl_Hydrolase"/>
</dbReference>
<accession>A0A0P1MZX5</accession>
<dbReference type="EMBL" id="CZVI01000028">
    <property type="protein sequence ID" value="CUS92345.1"/>
    <property type="molecule type" value="Genomic_DNA"/>
</dbReference>
<evidence type="ECO:0000259" key="5">
    <source>
        <dbReference type="Pfam" id="PF25275"/>
    </source>
</evidence>
<dbReference type="InterPro" id="IPR017853">
    <property type="entry name" value="GH"/>
</dbReference>
<feature type="chain" id="PRO_5015043517" evidence="2">
    <location>
        <begin position="21"/>
        <end position="627"/>
    </location>
</feature>
<dbReference type="Proteomes" id="UP000182011">
    <property type="component" value="Unassembled WGS sequence"/>
</dbReference>
<dbReference type="RefSeq" id="WP_075435626.1">
    <property type="nucleotide sequence ID" value="NZ_CZVI01000028.1"/>
</dbReference>
<accession>A0A0P1LFQ0</accession>
<evidence type="ECO:0000256" key="1">
    <source>
        <dbReference type="ARBA" id="ARBA00022729"/>
    </source>
</evidence>
<reference evidence="7 8" key="1">
    <citation type="submission" date="2015-11" db="EMBL/GenBank/DDBJ databases">
        <authorList>
            <person name="Zhang Y."/>
            <person name="Guo Z."/>
        </authorList>
    </citation>
    <scope>NUCLEOTIDE SEQUENCE [LARGE SCALE GENOMIC DNA]</scope>
    <source>
        <strain evidence="7">JGI-4</strain>
    </source>
</reference>
<evidence type="ECO:0000313" key="6">
    <source>
        <dbReference type="EMBL" id="CUS92345.1"/>
    </source>
</evidence>
<reference evidence="6 9" key="2">
    <citation type="submission" date="2015-11" db="EMBL/GenBank/DDBJ databases">
        <authorList>
            <person name="Varghese N."/>
        </authorList>
    </citation>
    <scope>NUCLEOTIDE SEQUENCE [LARGE SCALE GENOMIC DNA]</scope>
    <source>
        <strain evidence="6 9">JGI-8</strain>
    </source>
</reference>
<evidence type="ECO:0000259" key="3">
    <source>
        <dbReference type="Pfam" id="PF02638"/>
    </source>
</evidence>
<accession>A0A0P1M279</accession>
<keyword evidence="9" id="KW-1185">Reference proteome</keyword>
<dbReference type="STRING" id="1633631.GCA_001442925_02181"/>
<evidence type="ECO:0000313" key="7">
    <source>
        <dbReference type="EMBL" id="CUU08810.1"/>
    </source>
</evidence>
<dbReference type="InterPro" id="IPR003790">
    <property type="entry name" value="GHL10"/>
</dbReference>
<protein>
    <submittedName>
        <fullName evidence="7">Por secretion system C-terminal sorting domain-containing protein</fullName>
    </submittedName>
</protein>
<proteinExistence type="predicted"/>
<feature type="signal peptide" evidence="2">
    <location>
        <begin position="1"/>
        <end position="20"/>
    </location>
</feature>
<gene>
    <name evidence="7" type="ORF">JGI4_02187</name>
    <name evidence="6" type="ORF">JGI8_01664</name>
</gene>
<dbReference type="NCBIfam" id="TIGR04183">
    <property type="entry name" value="Por_Secre_tail"/>
    <property type="match status" value="1"/>
</dbReference>
<dbReference type="InterPro" id="IPR033803">
    <property type="entry name" value="CBD-like_Golvesin-Xly"/>
</dbReference>
<accession>A0A0P1ML07</accession>
<dbReference type="EMBL" id="FAOP01000011">
    <property type="protein sequence ID" value="CUU08810.1"/>
    <property type="molecule type" value="Genomic_DNA"/>
</dbReference>
<accession>A0A0P1M611</accession>
<accession>A0A0P1MAF5</accession>
<dbReference type="CDD" id="cd00551">
    <property type="entry name" value="AmyAc_family"/>
    <property type="match status" value="1"/>
</dbReference>
<name>A0A0P1LQM7_9BACT</name>
<dbReference type="Pfam" id="PF02638">
    <property type="entry name" value="GHL10"/>
    <property type="match status" value="1"/>
</dbReference>
<feature type="domain" description="Secretion system C-terminal sorting" evidence="4">
    <location>
        <begin position="542"/>
        <end position="610"/>
    </location>
</feature>
<dbReference type="PANTHER" id="PTHR43405:SF1">
    <property type="entry name" value="GLYCOSYL HYDROLASE DIGH"/>
    <property type="match status" value="1"/>
</dbReference>
<accession>A0A0P1LRH4</accession>